<dbReference type="GO" id="GO:0036503">
    <property type="term" value="P:ERAD pathway"/>
    <property type="evidence" value="ECO:0007669"/>
    <property type="project" value="TreeGrafter"/>
</dbReference>
<evidence type="ECO:0000313" key="1">
    <source>
        <dbReference type="EMBL" id="PKF32340.1"/>
    </source>
</evidence>
<dbReference type="SMART" id="SM00671">
    <property type="entry name" value="SEL1"/>
    <property type="match status" value="5"/>
</dbReference>
<dbReference type="InterPro" id="IPR050767">
    <property type="entry name" value="Sel1_AlgK"/>
</dbReference>
<name>A0A2N0WCR4_9GAMM</name>
<dbReference type="EMBL" id="PISJ01000017">
    <property type="protein sequence ID" value="PKF32340.1"/>
    <property type="molecule type" value="Genomic_DNA"/>
</dbReference>
<dbReference type="InterPro" id="IPR011990">
    <property type="entry name" value="TPR-like_helical_dom_sf"/>
</dbReference>
<comment type="caution">
    <text evidence="1">The sequence shown here is derived from an EMBL/GenBank/DDBJ whole genome shotgun (WGS) entry which is preliminary data.</text>
</comment>
<gene>
    <name evidence="1" type="ORF">CW311_14015</name>
</gene>
<dbReference type="Pfam" id="PF08238">
    <property type="entry name" value="Sel1"/>
    <property type="match status" value="5"/>
</dbReference>
<accession>A0A2N0WCR4</accession>
<dbReference type="Proteomes" id="UP000233553">
    <property type="component" value="Unassembled WGS sequence"/>
</dbReference>
<dbReference type="RefSeq" id="WP_101236912.1">
    <property type="nucleotide sequence ID" value="NZ_PISJ01000017.1"/>
</dbReference>
<organism evidence="1 2">
    <name type="scientific">Acinetobacter proteolyticus</name>
    <dbReference type="NCBI Taxonomy" id="1776741"/>
    <lineage>
        <taxon>Bacteria</taxon>
        <taxon>Pseudomonadati</taxon>
        <taxon>Pseudomonadota</taxon>
        <taxon>Gammaproteobacteria</taxon>
        <taxon>Moraxellales</taxon>
        <taxon>Moraxellaceae</taxon>
        <taxon>Acinetobacter</taxon>
    </lineage>
</organism>
<reference evidence="1 2" key="1">
    <citation type="submission" date="2017-12" db="EMBL/GenBank/DDBJ databases">
        <title>Draft Genome sequences of multiple microbial strains isolated from spacecraft associated surfaces.</title>
        <authorList>
            <person name="Seuylemezian A."/>
            <person name="Vaishampayan P."/>
            <person name="Venkateswaran K."/>
        </authorList>
    </citation>
    <scope>NUCLEOTIDE SEQUENCE [LARGE SCALE GENOMIC DNA]</scope>
    <source>
        <strain evidence="1 2">2P01AA</strain>
    </source>
</reference>
<evidence type="ECO:0000313" key="2">
    <source>
        <dbReference type="Proteomes" id="UP000233553"/>
    </source>
</evidence>
<dbReference type="PANTHER" id="PTHR11102:SF147">
    <property type="entry name" value="SEL1L ADAPTOR SUBUNIT OF ERAD E3 UBIQUITIN LIGASE"/>
    <property type="match status" value="1"/>
</dbReference>
<dbReference type="InterPro" id="IPR006597">
    <property type="entry name" value="Sel1-like"/>
</dbReference>
<dbReference type="AlphaFoldDB" id="A0A2N0WCR4"/>
<protein>
    <submittedName>
        <fullName evidence="1">Sel1 repeat family protein</fullName>
    </submittedName>
</protein>
<dbReference type="SUPFAM" id="SSF81901">
    <property type="entry name" value="HCP-like"/>
    <property type="match status" value="1"/>
</dbReference>
<sequence>MAHRIYLYNVDHDKQDTYSGYLGEWKYEIPQLLLPLFFIQPTRKGHLLYFDRVRGVAYLQRFYDLLSESYQLGGHADFVKAWQTMFDMLQNLPYEQFEMDATDVFNMNEESHRVQAQDWVEEILEKKFLYDQAIELRDLSVLNPILARSGYESFLEILQTDWIQWGLGYWEAWLYRDATESFEVNGLWGLKNRKGEIVLEPQLSQIWAFNEEGIAVYVHNEQYGYLNHYGKILLEAQFADANDSFQFEGKNYAVVHPLENSEQQGVICLDNGEWMIPACYQAVEQLLYSDVFNVFKDGQYQLVNLQHQTIIAETADHPFDLDYLNEEAKLYYCIQKGSAKRRYFLSNGTYLGEYIEDVLQSLSNGYLWVKPNKFQRKICVLKPNGELLIDDIDQLKDWSGYGYRSFAYRKQKLWFIYQTETHHFLLAGGVDKLVDGDYLHELKDIYPFEHAGQYGLFDAKQQHWLIPLADQFERIEHISHGFFLCLTAAGCYYYDAKQKTLGAVCFDYIAPAIERYDSEQGLLTLFKDLDLFFIDLQRQLVKADPDQIGQFYLRRFNFQGKDLRFFEQFYSRWKTAQGDIYFDQLKAKTLLKIAQYFEEHHDIAQAIQYYQAAADRGDSESMVALGLIYDNGESVEQDYVRALNYYQQAAQLGNAWGFNNLGCMYLNGHGVEQNVQLAIECFNKSAQLGNGQACKNLAGFYYDGIEVAQDLELAATYYQRAEQQFYFSGEQLADIYYQQAAYAQVAKLIKRDKDEAYTAIYYALMYEAGHQFKQNIKKAIQYFEKALQYADYPYALKQLLHYYAESEQFKNPEKYQHWREYIVSNDIQLDESASD</sequence>
<dbReference type="InterPro" id="IPR032774">
    <property type="entry name" value="WG_beta_rep"/>
</dbReference>
<dbReference type="PANTHER" id="PTHR11102">
    <property type="entry name" value="SEL-1-LIKE PROTEIN"/>
    <property type="match status" value="1"/>
</dbReference>
<dbReference type="Pfam" id="PF14903">
    <property type="entry name" value="WG_beta_rep"/>
    <property type="match status" value="1"/>
</dbReference>
<proteinExistence type="predicted"/>
<dbReference type="Gene3D" id="1.25.40.10">
    <property type="entry name" value="Tetratricopeptide repeat domain"/>
    <property type="match status" value="1"/>
</dbReference>